<feature type="compositionally biased region" description="Polar residues" evidence="2">
    <location>
        <begin position="143"/>
        <end position="168"/>
    </location>
</feature>
<evidence type="ECO:0000313" key="3">
    <source>
        <dbReference type="EMBL" id="PVH97752.1"/>
    </source>
</evidence>
<evidence type="ECO:0008006" key="5">
    <source>
        <dbReference type="Google" id="ProtNLM"/>
    </source>
</evidence>
<dbReference type="Gene3D" id="3.10.20.550">
    <property type="entry name" value="ASAP complex, SAP18 subunit"/>
    <property type="match status" value="1"/>
</dbReference>
<protein>
    <recommendedName>
        <fullName evidence="5">Sin3-associated polypeptide Sap18</fullName>
    </recommendedName>
</protein>
<dbReference type="OrthoDB" id="440566at2759"/>
<proteinExistence type="inferred from homology"/>
<dbReference type="AlphaFoldDB" id="A0A2V1DHV6"/>
<dbReference type="GO" id="GO:0005634">
    <property type="term" value="C:nucleus"/>
    <property type="evidence" value="ECO:0007669"/>
    <property type="project" value="TreeGrafter"/>
</dbReference>
<feature type="compositionally biased region" description="Gly residues" evidence="2">
    <location>
        <begin position="225"/>
        <end position="245"/>
    </location>
</feature>
<sequence length="309" mass="32450">MAGHAPPPAKIDRQTTTPFLLRLFYKHNAFNRLDEFVPGTRLPPSLQIYTWQSCTLRELSTLLLTALPNLLEKPYPGTRIAFRLVYADLASAGRSGMGPRYISRELGSVVVGAGLPASSDEDEVMHEDGEADGENGDDAAKENGNSHTNGNGNRKSTPSTTINSTSEALSHLTGGEPDKTLQDARFVIGDYVCAAILPPLSDGSVQAAPPPPAPSGPSMRSDGYGPRGGNGYGGGGGRGGRGGGRFSFSDDRRGSGSGGVPHGEWRRGEAPPERERERDRGDYGGGSWRGGGGGGGYQGRGGGRGRGRW</sequence>
<feature type="compositionally biased region" description="Gly residues" evidence="2">
    <location>
        <begin position="283"/>
        <end position="302"/>
    </location>
</feature>
<comment type="similarity">
    <text evidence="1">Belongs to the SAP18 family.</text>
</comment>
<dbReference type="EMBL" id="KZ805429">
    <property type="protein sequence ID" value="PVH97752.1"/>
    <property type="molecule type" value="Genomic_DNA"/>
</dbReference>
<keyword evidence="4" id="KW-1185">Reference proteome</keyword>
<gene>
    <name evidence="3" type="ORF">DM02DRAFT_616301</name>
</gene>
<dbReference type="PANTHER" id="PTHR13082">
    <property type="entry name" value="SAP18"/>
    <property type="match status" value="1"/>
</dbReference>
<dbReference type="Pfam" id="PF06487">
    <property type="entry name" value="SAP18"/>
    <property type="match status" value="1"/>
</dbReference>
<evidence type="ECO:0000313" key="4">
    <source>
        <dbReference type="Proteomes" id="UP000244855"/>
    </source>
</evidence>
<dbReference type="PANTHER" id="PTHR13082:SF0">
    <property type="entry name" value="HISTONE DEACETYLASE COMPLEX SUBUNIT SAP18"/>
    <property type="match status" value="1"/>
</dbReference>
<evidence type="ECO:0000256" key="2">
    <source>
        <dbReference type="SAM" id="MobiDB-lite"/>
    </source>
</evidence>
<accession>A0A2V1DHV6</accession>
<reference evidence="3 4" key="1">
    <citation type="journal article" date="2018" name="Sci. Rep.">
        <title>Comparative genomics provides insights into the lifestyle and reveals functional heterogeneity of dark septate endophytic fungi.</title>
        <authorList>
            <person name="Knapp D.G."/>
            <person name="Nemeth J.B."/>
            <person name="Barry K."/>
            <person name="Hainaut M."/>
            <person name="Henrissat B."/>
            <person name="Johnson J."/>
            <person name="Kuo A."/>
            <person name="Lim J.H.P."/>
            <person name="Lipzen A."/>
            <person name="Nolan M."/>
            <person name="Ohm R.A."/>
            <person name="Tamas L."/>
            <person name="Grigoriev I.V."/>
            <person name="Spatafora J.W."/>
            <person name="Nagy L.G."/>
            <person name="Kovacs G.M."/>
        </authorList>
    </citation>
    <scope>NUCLEOTIDE SEQUENCE [LARGE SCALE GENOMIC DNA]</scope>
    <source>
        <strain evidence="3 4">DSE2036</strain>
    </source>
</reference>
<feature type="region of interest" description="Disordered" evidence="2">
    <location>
        <begin position="114"/>
        <end position="176"/>
    </location>
</feature>
<feature type="region of interest" description="Disordered" evidence="2">
    <location>
        <begin position="201"/>
        <end position="309"/>
    </location>
</feature>
<name>A0A2V1DHV6_9PLEO</name>
<dbReference type="Proteomes" id="UP000244855">
    <property type="component" value="Unassembled WGS sequence"/>
</dbReference>
<dbReference type="InterPro" id="IPR010516">
    <property type="entry name" value="SAP18"/>
</dbReference>
<feature type="compositionally biased region" description="Basic and acidic residues" evidence="2">
    <location>
        <begin position="263"/>
        <end position="282"/>
    </location>
</feature>
<evidence type="ECO:0000256" key="1">
    <source>
        <dbReference type="ARBA" id="ARBA00009143"/>
    </source>
</evidence>
<dbReference type="STRING" id="97972.A0A2V1DHV6"/>
<organism evidence="3 4">
    <name type="scientific">Periconia macrospinosa</name>
    <dbReference type="NCBI Taxonomy" id="97972"/>
    <lineage>
        <taxon>Eukaryota</taxon>
        <taxon>Fungi</taxon>
        <taxon>Dikarya</taxon>
        <taxon>Ascomycota</taxon>
        <taxon>Pezizomycotina</taxon>
        <taxon>Dothideomycetes</taxon>
        <taxon>Pleosporomycetidae</taxon>
        <taxon>Pleosporales</taxon>
        <taxon>Massarineae</taxon>
        <taxon>Periconiaceae</taxon>
        <taxon>Periconia</taxon>
    </lineage>
</organism>
<dbReference type="InterPro" id="IPR042534">
    <property type="entry name" value="SAP18_sf"/>
</dbReference>
<feature type="compositionally biased region" description="Acidic residues" evidence="2">
    <location>
        <begin position="119"/>
        <end position="137"/>
    </location>
</feature>